<evidence type="ECO:0000313" key="8">
    <source>
        <dbReference type="EMBL" id="OUZ40006.1"/>
    </source>
</evidence>
<dbReference type="EC" id="3.5.1.9" evidence="7"/>
<comment type="cofactor">
    <cofactor evidence="7">
        <name>Zn(2+)</name>
        <dbReference type="ChEBI" id="CHEBI:29105"/>
    </cofactor>
    <text evidence="7">Binds 2 zinc ions per subunit.</text>
</comment>
<evidence type="ECO:0000256" key="2">
    <source>
        <dbReference type="ARBA" id="ARBA00022723"/>
    </source>
</evidence>
<gene>
    <name evidence="7" type="primary">kynB</name>
    <name evidence="8" type="ORF">CBM15_05705</name>
</gene>
<comment type="pathway">
    <text evidence="7">Amino-acid degradation; L-tryptophan degradation via kynurenine pathway; L-kynurenine from L-tryptophan: step 2/2.</text>
</comment>
<feature type="binding site" evidence="7">
    <location>
        <position position="168"/>
    </location>
    <ligand>
        <name>Zn(2+)</name>
        <dbReference type="ChEBI" id="CHEBI:29105"/>
        <label>1</label>
    </ligand>
</feature>
<dbReference type="EMBL" id="NHNT01000002">
    <property type="protein sequence ID" value="OUZ40006.1"/>
    <property type="molecule type" value="Genomic_DNA"/>
</dbReference>
<feature type="binding site" evidence="7">
    <location>
        <position position="156"/>
    </location>
    <ligand>
        <name>Zn(2+)</name>
        <dbReference type="ChEBI" id="CHEBI:29105"/>
        <label>2</label>
    </ligand>
</feature>
<keyword evidence="4 7" id="KW-0862">Zinc</keyword>
<comment type="catalytic activity">
    <reaction evidence="6 7">
        <text>N-formyl-L-kynurenine + H2O = L-kynurenine + formate + H(+)</text>
        <dbReference type="Rhea" id="RHEA:13009"/>
        <dbReference type="ChEBI" id="CHEBI:15377"/>
        <dbReference type="ChEBI" id="CHEBI:15378"/>
        <dbReference type="ChEBI" id="CHEBI:15740"/>
        <dbReference type="ChEBI" id="CHEBI:57959"/>
        <dbReference type="ChEBI" id="CHEBI:58629"/>
        <dbReference type="EC" id="3.5.1.9"/>
    </reaction>
</comment>
<feature type="binding site" evidence="7">
    <location>
        <position position="52"/>
    </location>
    <ligand>
        <name>Zn(2+)</name>
        <dbReference type="ChEBI" id="CHEBI:29105"/>
        <label>1</label>
    </ligand>
</feature>
<evidence type="ECO:0000256" key="7">
    <source>
        <dbReference type="HAMAP-Rule" id="MF_01969"/>
    </source>
</evidence>
<keyword evidence="9" id="KW-1185">Reference proteome</keyword>
<protein>
    <recommendedName>
        <fullName evidence="7">Kynurenine formamidase</fullName>
        <shortName evidence="7">KFA</shortName>
        <shortName evidence="7">KFase</shortName>
        <ecNumber evidence="7">3.5.1.9</ecNumber>
    </recommendedName>
    <alternativeName>
        <fullName evidence="7">Arylformamidase</fullName>
    </alternativeName>
    <alternativeName>
        <fullName evidence="7">N-formylkynurenine formamidase</fullName>
        <shortName evidence="7">FKF</shortName>
    </alternativeName>
</protein>
<reference evidence="8 9" key="1">
    <citation type="journal article" date="2017" name="Int. J. Syst. Evol. Microbiol.">
        <title>Solibacillus kalamii sp. nov., isolated from a high-efficiency particulate arrestance filter system used in the International Space Station.</title>
        <authorList>
            <person name="Checinska Sielaff A."/>
            <person name="Kumar R.M."/>
            <person name="Pal D."/>
            <person name="Mayilraj S."/>
            <person name="Venkateswaran K."/>
        </authorList>
    </citation>
    <scope>NUCLEOTIDE SEQUENCE [LARGE SCALE GENOMIC DNA]</scope>
    <source>
        <strain evidence="8 9">ISSFR-015</strain>
    </source>
</reference>
<feature type="active site" description="Proton donor/acceptor" evidence="7">
    <location>
        <position position="56"/>
    </location>
</feature>
<feature type="binding site" evidence="7">
    <location>
        <position position="16"/>
    </location>
    <ligand>
        <name>substrate</name>
    </ligand>
</feature>
<dbReference type="InterPro" id="IPR017484">
    <property type="entry name" value="Kynurenine_formamidase_bac"/>
</dbReference>
<dbReference type="Gene3D" id="3.50.30.50">
    <property type="entry name" value="Putative cyclase"/>
    <property type="match status" value="1"/>
</dbReference>
<evidence type="ECO:0000256" key="6">
    <source>
        <dbReference type="ARBA" id="ARBA00048496"/>
    </source>
</evidence>
<keyword evidence="2 7" id="KW-0479">Metal-binding</keyword>
<evidence type="ECO:0000313" key="9">
    <source>
        <dbReference type="Proteomes" id="UP000196594"/>
    </source>
</evidence>
<evidence type="ECO:0000256" key="1">
    <source>
        <dbReference type="ARBA" id="ARBA00002204"/>
    </source>
</evidence>
<feature type="binding site" evidence="7">
    <location>
        <position position="50"/>
    </location>
    <ligand>
        <name>Zn(2+)</name>
        <dbReference type="ChEBI" id="CHEBI:29105"/>
        <label>1</label>
    </ligand>
</feature>
<organism evidence="8 9">
    <name type="scientific">Solibacillus kalamii</name>
    <dbReference type="NCBI Taxonomy" id="1748298"/>
    <lineage>
        <taxon>Bacteria</taxon>
        <taxon>Bacillati</taxon>
        <taxon>Bacillota</taxon>
        <taxon>Bacilli</taxon>
        <taxon>Bacillales</taxon>
        <taxon>Caryophanaceae</taxon>
        <taxon>Solibacillus</taxon>
    </lineage>
</organism>
<evidence type="ECO:0000256" key="5">
    <source>
        <dbReference type="ARBA" id="ARBA00023079"/>
    </source>
</evidence>
<dbReference type="Proteomes" id="UP000196594">
    <property type="component" value="Unassembled WGS sequence"/>
</dbReference>
<comment type="subunit">
    <text evidence="7">Homodimer.</text>
</comment>
<dbReference type="HAMAP" id="MF_01969">
    <property type="entry name" value="KynB"/>
    <property type="match status" value="1"/>
</dbReference>
<evidence type="ECO:0000256" key="4">
    <source>
        <dbReference type="ARBA" id="ARBA00022833"/>
    </source>
</evidence>
<sequence length="207" mass="22730">MWIDITQPMRNGMPNWPGDTPFSFEVGYTKQQTGSVNIGRMTTSLHTGTHADAPFHFNSEAETIEQLDVNVYIGDCVIVDCIGQEMVTAQSLAPVDFHSAKRVLLKTVEQPSAAFPETIPVIHPNVAPFLKERGVILLGIDNPSVDPLDSKEVLAHHKLYEHGIHILEGLDLGHVQQGLYELIALPLKITGADGAPVRAVIRKKLIE</sequence>
<dbReference type="SUPFAM" id="SSF102198">
    <property type="entry name" value="Putative cyclase"/>
    <property type="match status" value="1"/>
</dbReference>
<proteinExistence type="inferred from homology"/>
<feature type="binding site" evidence="7">
    <location>
        <position position="168"/>
    </location>
    <ligand>
        <name>Zn(2+)</name>
        <dbReference type="ChEBI" id="CHEBI:29105"/>
        <label>2</label>
    </ligand>
</feature>
<keyword evidence="3 7" id="KW-0378">Hydrolase</keyword>
<accession>A0ABX3ZKM6</accession>
<dbReference type="RefSeq" id="WP_087616153.1">
    <property type="nucleotide sequence ID" value="NZ_JAFBEY010000001.1"/>
</dbReference>
<comment type="caution">
    <text evidence="8">The sequence shown here is derived from an EMBL/GenBank/DDBJ whole genome shotgun (WGS) entry which is preliminary data.</text>
</comment>
<dbReference type="InterPro" id="IPR007325">
    <property type="entry name" value="KFase/CYL"/>
</dbReference>
<name>A0ABX3ZKM6_9BACL</name>
<keyword evidence="5 7" id="KW-0823">Tryptophan catabolism</keyword>
<feature type="binding site" evidence="7">
    <location>
        <position position="52"/>
    </location>
    <ligand>
        <name>Zn(2+)</name>
        <dbReference type="ChEBI" id="CHEBI:29105"/>
        <label>2</label>
    </ligand>
</feature>
<dbReference type="InterPro" id="IPR037175">
    <property type="entry name" value="KFase_sf"/>
</dbReference>
<dbReference type="Pfam" id="PF04199">
    <property type="entry name" value="Cyclase"/>
    <property type="match status" value="1"/>
</dbReference>
<comment type="function">
    <text evidence="1 7">Catalyzes the hydrolysis of N-formyl-L-kynurenine to L-kynurenine, the second step in the kynurenine pathway of tryptophan degradation.</text>
</comment>
<feature type="binding site" evidence="7">
    <location>
        <position position="46"/>
    </location>
    <ligand>
        <name>Zn(2+)</name>
        <dbReference type="ChEBI" id="CHEBI:29105"/>
        <label>1</label>
    </ligand>
</feature>
<dbReference type="PANTHER" id="PTHR31118">
    <property type="entry name" value="CYCLASE-LIKE PROTEIN 2"/>
    <property type="match status" value="1"/>
</dbReference>
<comment type="similarity">
    <text evidence="7">Belongs to the Cyclase 1 superfamily. KynB family.</text>
</comment>
<evidence type="ECO:0000256" key="3">
    <source>
        <dbReference type="ARBA" id="ARBA00022801"/>
    </source>
</evidence>
<dbReference type="PANTHER" id="PTHR31118:SF32">
    <property type="entry name" value="KYNURENINE FORMAMIDASE"/>
    <property type="match status" value="1"/>
</dbReference>
<dbReference type="NCBIfam" id="TIGR03035">
    <property type="entry name" value="trp_arylform"/>
    <property type="match status" value="1"/>
</dbReference>